<organism evidence="5 6">
    <name type="scientific">Sphingobacterium corticis</name>
    <dbReference type="NCBI Taxonomy" id="1812823"/>
    <lineage>
        <taxon>Bacteria</taxon>
        <taxon>Pseudomonadati</taxon>
        <taxon>Bacteroidota</taxon>
        <taxon>Sphingobacteriia</taxon>
        <taxon>Sphingobacteriales</taxon>
        <taxon>Sphingobacteriaceae</taxon>
        <taxon>Sphingobacterium</taxon>
    </lineage>
</organism>
<dbReference type="NCBIfam" id="TIGR00281">
    <property type="entry name" value="SMC-Scp complex subunit ScpB"/>
    <property type="match status" value="1"/>
</dbReference>
<dbReference type="SUPFAM" id="SSF46785">
    <property type="entry name" value="Winged helix' DNA-binding domain"/>
    <property type="match status" value="2"/>
</dbReference>
<evidence type="ECO:0000256" key="1">
    <source>
        <dbReference type="ARBA" id="ARBA00022490"/>
    </source>
</evidence>
<dbReference type="Gene3D" id="1.10.10.10">
    <property type="entry name" value="Winged helix-like DNA-binding domain superfamily/Winged helix DNA-binding domain"/>
    <property type="match status" value="2"/>
</dbReference>
<keyword evidence="2" id="KW-0132">Cell division</keyword>
<keyword evidence="3" id="KW-0159">Chromosome partition</keyword>
<keyword evidence="4" id="KW-0131">Cell cycle</keyword>
<evidence type="ECO:0000313" key="6">
    <source>
        <dbReference type="Proteomes" id="UP001597393"/>
    </source>
</evidence>
<comment type="caution">
    <text evidence="5">The sequence shown here is derived from an EMBL/GenBank/DDBJ whole genome shotgun (WGS) entry which is preliminary data.</text>
</comment>
<evidence type="ECO:0000256" key="2">
    <source>
        <dbReference type="ARBA" id="ARBA00022618"/>
    </source>
</evidence>
<gene>
    <name evidence="5" type="primary">scpB</name>
    <name evidence="5" type="ORF">ACFSQ3_12345</name>
</gene>
<dbReference type="RefSeq" id="WP_380869869.1">
    <property type="nucleotide sequence ID" value="NZ_JBHUMA010000006.1"/>
</dbReference>
<keyword evidence="6" id="KW-1185">Reference proteome</keyword>
<dbReference type="Pfam" id="PF04079">
    <property type="entry name" value="SMC_ScpB"/>
    <property type="match status" value="1"/>
</dbReference>
<sequence length="186" mass="21380">MNEIIRHIEAILFASSEPVRASEIMQWLKTALAIDITKKETQDFIQKIQEKYADEDFVMQLIKVNNGYQFVTKESYHETLQHVFAQREKKKISQSALETLAIIAYRQPVTKLDVEQIRGVDSDYTIRKLLEKRLIKITGKAATIGKPLLYGTSDEFMKYFGLNKVSDLPTLKDMSTTENSIGDNNE</sequence>
<accession>A0ABW5NL01</accession>
<dbReference type="PANTHER" id="PTHR34298">
    <property type="entry name" value="SEGREGATION AND CONDENSATION PROTEIN B"/>
    <property type="match status" value="1"/>
</dbReference>
<evidence type="ECO:0000256" key="4">
    <source>
        <dbReference type="ARBA" id="ARBA00023306"/>
    </source>
</evidence>
<name>A0ABW5NL01_9SPHI</name>
<dbReference type="EMBL" id="JBHUMA010000006">
    <property type="protein sequence ID" value="MFD2599742.1"/>
    <property type="molecule type" value="Genomic_DNA"/>
</dbReference>
<dbReference type="PIRSF" id="PIRSF019345">
    <property type="entry name" value="ScpB"/>
    <property type="match status" value="1"/>
</dbReference>
<evidence type="ECO:0000313" key="5">
    <source>
        <dbReference type="EMBL" id="MFD2599742.1"/>
    </source>
</evidence>
<dbReference type="InterPro" id="IPR036390">
    <property type="entry name" value="WH_DNA-bd_sf"/>
</dbReference>
<evidence type="ECO:0000256" key="3">
    <source>
        <dbReference type="ARBA" id="ARBA00022829"/>
    </source>
</evidence>
<protein>
    <submittedName>
        <fullName evidence="5">SMC-Scp complex subunit ScpB</fullName>
    </submittedName>
</protein>
<proteinExistence type="predicted"/>
<reference evidence="6" key="1">
    <citation type="journal article" date="2019" name="Int. J. Syst. Evol. Microbiol.">
        <title>The Global Catalogue of Microorganisms (GCM) 10K type strain sequencing project: providing services to taxonomists for standard genome sequencing and annotation.</title>
        <authorList>
            <consortium name="The Broad Institute Genomics Platform"/>
            <consortium name="The Broad Institute Genome Sequencing Center for Infectious Disease"/>
            <person name="Wu L."/>
            <person name="Ma J."/>
        </authorList>
    </citation>
    <scope>NUCLEOTIDE SEQUENCE [LARGE SCALE GENOMIC DNA]</scope>
    <source>
        <strain evidence="6">KCTC 42248</strain>
    </source>
</reference>
<dbReference type="InterPro" id="IPR005234">
    <property type="entry name" value="ScpB_csome_segregation"/>
</dbReference>
<dbReference type="PANTHER" id="PTHR34298:SF2">
    <property type="entry name" value="SEGREGATION AND CONDENSATION PROTEIN B"/>
    <property type="match status" value="1"/>
</dbReference>
<keyword evidence="1" id="KW-0963">Cytoplasm</keyword>
<dbReference type="Proteomes" id="UP001597393">
    <property type="component" value="Unassembled WGS sequence"/>
</dbReference>
<dbReference type="InterPro" id="IPR036388">
    <property type="entry name" value="WH-like_DNA-bd_sf"/>
</dbReference>